<keyword evidence="2" id="KW-0812">Transmembrane</keyword>
<dbReference type="InterPro" id="IPR036034">
    <property type="entry name" value="PDZ_sf"/>
</dbReference>
<dbReference type="PANTHER" id="PTHR38909:SF1">
    <property type="entry name" value="G PROTEIN GAMMA DOMAIN-CONTAINING PROTEIN"/>
    <property type="match status" value="1"/>
</dbReference>
<dbReference type="Proteomes" id="UP001530377">
    <property type="component" value="Unassembled WGS sequence"/>
</dbReference>
<dbReference type="EMBL" id="JALLPB020000005">
    <property type="protein sequence ID" value="KAL3827325.1"/>
    <property type="molecule type" value="Genomic_DNA"/>
</dbReference>
<keyword evidence="2" id="KW-0472">Membrane</keyword>
<keyword evidence="4" id="KW-1185">Reference proteome</keyword>
<feature type="transmembrane region" description="Helical" evidence="2">
    <location>
        <begin position="51"/>
        <end position="71"/>
    </location>
</feature>
<evidence type="ECO:0000256" key="2">
    <source>
        <dbReference type="SAM" id="Phobius"/>
    </source>
</evidence>
<sequence>MWPNTTATTVDAGEGGGEADGENLVVAQMLTGDDSEGDREGGAGGGRNDTALIVSATSAGVSCIIILALGVHFARMRRGGMDATTPETKSDMMIGPSATAVAASSSNDEEGYFGSIRVREWASPEAIDISTLGETYAGETLGYEVDNFDDTAGGRSFSSKPQYYTKMKSNMECKTVHSDESPMMVSAGTTVEDLGIVDCSNLDLFKVIVPAGKLGIVLDNPSGDLPVVHAVGKTSILRDEVHVGDMLLFVDEVNCRGMSCRDVSAIMGSRQHLARTLVLARGSRQ</sequence>
<dbReference type="SUPFAM" id="SSF50156">
    <property type="entry name" value="PDZ domain-like"/>
    <property type="match status" value="1"/>
</dbReference>
<dbReference type="AlphaFoldDB" id="A0ABD3SSC9"/>
<feature type="compositionally biased region" description="Low complexity" evidence="1">
    <location>
        <begin position="1"/>
        <end position="12"/>
    </location>
</feature>
<evidence type="ECO:0000313" key="3">
    <source>
        <dbReference type="EMBL" id="KAL3827325.1"/>
    </source>
</evidence>
<accession>A0ABD3SSC9</accession>
<keyword evidence="2" id="KW-1133">Transmembrane helix</keyword>
<comment type="caution">
    <text evidence="3">The sequence shown here is derived from an EMBL/GenBank/DDBJ whole genome shotgun (WGS) entry which is preliminary data.</text>
</comment>
<evidence type="ECO:0008006" key="5">
    <source>
        <dbReference type="Google" id="ProtNLM"/>
    </source>
</evidence>
<evidence type="ECO:0000256" key="1">
    <source>
        <dbReference type="SAM" id="MobiDB-lite"/>
    </source>
</evidence>
<feature type="region of interest" description="Disordered" evidence="1">
    <location>
        <begin position="1"/>
        <end position="20"/>
    </location>
</feature>
<name>A0ABD3SSC9_9STRA</name>
<protein>
    <recommendedName>
        <fullName evidence="5">PDZ domain-containing protein</fullName>
    </recommendedName>
</protein>
<gene>
    <name evidence="3" type="ORF">ACHAXA_005071</name>
</gene>
<evidence type="ECO:0000313" key="4">
    <source>
        <dbReference type="Proteomes" id="UP001530377"/>
    </source>
</evidence>
<organism evidence="3 4">
    <name type="scientific">Cyclostephanos tholiformis</name>
    <dbReference type="NCBI Taxonomy" id="382380"/>
    <lineage>
        <taxon>Eukaryota</taxon>
        <taxon>Sar</taxon>
        <taxon>Stramenopiles</taxon>
        <taxon>Ochrophyta</taxon>
        <taxon>Bacillariophyta</taxon>
        <taxon>Coscinodiscophyceae</taxon>
        <taxon>Thalassiosirophycidae</taxon>
        <taxon>Stephanodiscales</taxon>
        <taxon>Stephanodiscaceae</taxon>
        <taxon>Cyclostephanos</taxon>
    </lineage>
</organism>
<reference evidence="3 4" key="1">
    <citation type="submission" date="2024-10" db="EMBL/GenBank/DDBJ databases">
        <title>Updated reference genomes for cyclostephanoid diatoms.</title>
        <authorList>
            <person name="Roberts W.R."/>
            <person name="Alverson A.J."/>
        </authorList>
    </citation>
    <scope>NUCLEOTIDE SEQUENCE [LARGE SCALE GENOMIC DNA]</scope>
    <source>
        <strain evidence="3 4">AJA228-03</strain>
    </source>
</reference>
<proteinExistence type="predicted"/>
<dbReference type="PANTHER" id="PTHR38909">
    <property type="entry name" value="G PROTEIN GAMMA DOMAIN-CONTAINING PROTEIN"/>
    <property type="match status" value="1"/>
</dbReference>